<comment type="caution">
    <text evidence="1">The sequence shown here is derived from an EMBL/GenBank/DDBJ whole genome shotgun (WGS) entry which is preliminary data.</text>
</comment>
<dbReference type="Proteomes" id="UP000793456">
    <property type="component" value="Chromosome XII"/>
</dbReference>
<keyword evidence="2" id="KW-1185">Reference proteome</keyword>
<proteinExistence type="predicted"/>
<organism evidence="1 2">
    <name type="scientific">Larimichthys crocea</name>
    <name type="common">Large yellow croaker</name>
    <name type="synonym">Pseudosciaena crocea</name>
    <dbReference type="NCBI Taxonomy" id="215358"/>
    <lineage>
        <taxon>Eukaryota</taxon>
        <taxon>Metazoa</taxon>
        <taxon>Chordata</taxon>
        <taxon>Craniata</taxon>
        <taxon>Vertebrata</taxon>
        <taxon>Euteleostomi</taxon>
        <taxon>Actinopterygii</taxon>
        <taxon>Neopterygii</taxon>
        <taxon>Teleostei</taxon>
        <taxon>Neoteleostei</taxon>
        <taxon>Acanthomorphata</taxon>
        <taxon>Eupercaria</taxon>
        <taxon>Sciaenidae</taxon>
        <taxon>Larimichthys</taxon>
    </lineage>
</organism>
<gene>
    <name evidence="1" type="ORF">E3U43_017567</name>
</gene>
<protein>
    <submittedName>
        <fullName evidence="1">Uncharacterized protein</fullName>
    </submittedName>
</protein>
<name>A0ACD3R0E6_LARCR</name>
<evidence type="ECO:0000313" key="2">
    <source>
        <dbReference type="Proteomes" id="UP000793456"/>
    </source>
</evidence>
<sequence length="758" mass="83365">MNYVGQLAGQVFVQVKELYRGLNPATLSGCIDVIVVRQPDGSLQCSPFHVRFGKMGVLRSREKVVDMEINGEPVDLHMKLGDNGEAFFVQETENDQEVVPSYLATSPILSDGALLMSSSLMGKKSSGPLIQTLGSTGNAGENGGVVMKKRRKRRRKARADSMRREESGDYSEDDDMFTIDISSDEGTEMESNRTSSRDVLRDETTSGSFKQTSMYTRSDGEWSPIQSPGNSRPTSPKSDSELMTKPSDAESQNPAMHWAWGELPQAATPSFLPVKSNPPPVCPVSIPVSESTHFRVITHETSAEQCGPCSEISALTLLMTETTEEMVVTVGMESETMRMESQTAGGAETQTAGGASARMMSDMEETMPRLQGKTDSPSKRKDKRSRHLGSDGIYLDDITELEPEVAALYFPKSDSGATVRSISDPGLHSTSLSPQSLSSGGDSGVDSYCDPMADLPSITISLCGGLTDNREITKEQFHEKIISYQKFSENPSIIDDPNLVVKIGSKYYNWSTAAPLMLAMQAFQKPLPKDSVSEHGACDSAEQAGQIRSDTLGHILPTLGKDWTHQGIAHLYHKVSQNGYKFLYCSARAIGMADMTRGYLHWVNERGTMLPMGPVLLSPSSLFSALHREVIEKKPEKFKVECLNDIKNLFHPNKQPFYAAFGNRPTDVFSYKEAGVPLNRIFTVNPKGELVQEHAKTNISSYVRLGEVVDHVFPLKMRSSSSDFPCSDTYSHFTFWRQQLPRVEHQGTTPPQTPSPGS</sequence>
<evidence type="ECO:0000313" key="1">
    <source>
        <dbReference type="EMBL" id="TMS12609.1"/>
    </source>
</evidence>
<reference evidence="1" key="1">
    <citation type="submission" date="2018-11" db="EMBL/GenBank/DDBJ databases">
        <title>The sequence and de novo assembly of Larimichthys crocea genome using PacBio and Hi-C technologies.</title>
        <authorList>
            <person name="Xu P."/>
            <person name="Chen B."/>
            <person name="Zhou Z."/>
            <person name="Ke Q."/>
            <person name="Wu Y."/>
            <person name="Bai H."/>
            <person name="Pu F."/>
        </authorList>
    </citation>
    <scope>NUCLEOTIDE SEQUENCE</scope>
    <source>
        <tissue evidence="1">Muscle</tissue>
    </source>
</reference>
<dbReference type="EMBL" id="CM011685">
    <property type="protein sequence ID" value="TMS12609.1"/>
    <property type="molecule type" value="Genomic_DNA"/>
</dbReference>
<accession>A0ACD3R0E6</accession>